<keyword evidence="9" id="KW-1208">Phospholipid metabolism</keyword>
<evidence type="ECO:0000256" key="5">
    <source>
        <dbReference type="ARBA" id="ARBA00022989"/>
    </source>
</evidence>
<reference evidence="11" key="1">
    <citation type="submission" date="2018-05" db="EMBL/GenBank/DDBJ databases">
        <authorList>
            <person name="Lanie J.A."/>
            <person name="Ng W.-L."/>
            <person name="Kazmierczak K.M."/>
            <person name="Andrzejewski T.M."/>
            <person name="Davidsen T.M."/>
            <person name="Wayne K.J."/>
            <person name="Tettelin H."/>
            <person name="Glass J.I."/>
            <person name="Rusch D."/>
            <person name="Podicherti R."/>
            <person name="Tsui H.-C.T."/>
            <person name="Winkler M.E."/>
        </authorList>
    </citation>
    <scope>NUCLEOTIDE SEQUENCE</scope>
</reference>
<gene>
    <name evidence="11" type="ORF">METZ01_LOCUS218772</name>
</gene>
<keyword evidence="2" id="KW-0444">Lipid biosynthesis</keyword>
<evidence type="ECO:0000256" key="7">
    <source>
        <dbReference type="ARBA" id="ARBA00023136"/>
    </source>
</evidence>
<accession>A0A382FS51</accession>
<evidence type="ECO:0000256" key="3">
    <source>
        <dbReference type="ARBA" id="ARBA00022679"/>
    </source>
</evidence>
<dbReference type="InterPro" id="IPR003811">
    <property type="entry name" value="G3P_acylTferase_PlsY"/>
</dbReference>
<evidence type="ECO:0008006" key="12">
    <source>
        <dbReference type="Google" id="ProtNLM"/>
    </source>
</evidence>
<organism evidence="11">
    <name type="scientific">marine metagenome</name>
    <dbReference type="NCBI Taxonomy" id="408172"/>
    <lineage>
        <taxon>unclassified sequences</taxon>
        <taxon>metagenomes</taxon>
        <taxon>ecological metagenomes</taxon>
    </lineage>
</organism>
<evidence type="ECO:0000256" key="1">
    <source>
        <dbReference type="ARBA" id="ARBA00022475"/>
    </source>
</evidence>
<keyword evidence="8" id="KW-0594">Phospholipid biosynthesis</keyword>
<evidence type="ECO:0000256" key="10">
    <source>
        <dbReference type="SAM" id="Phobius"/>
    </source>
</evidence>
<evidence type="ECO:0000256" key="2">
    <source>
        <dbReference type="ARBA" id="ARBA00022516"/>
    </source>
</evidence>
<feature type="transmembrane region" description="Helical" evidence="10">
    <location>
        <begin position="6"/>
        <end position="25"/>
    </location>
</feature>
<dbReference type="Pfam" id="PF02660">
    <property type="entry name" value="G3P_acyltransf"/>
    <property type="match status" value="1"/>
</dbReference>
<evidence type="ECO:0000256" key="6">
    <source>
        <dbReference type="ARBA" id="ARBA00023098"/>
    </source>
</evidence>
<keyword evidence="5 10" id="KW-1133">Transmembrane helix</keyword>
<keyword evidence="1" id="KW-1003">Cell membrane</keyword>
<evidence type="ECO:0000313" key="11">
    <source>
        <dbReference type="EMBL" id="SVB65918.1"/>
    </source>
</evidence>
<dbReference type="GO" id="GO:0008654">
    <property type="term" value="P:phospholipid biosynthetic process"/>
    <property type="evidence" value="ECO:0007669"/>
    <property type="project" value="UniProtKB-KW"/>
</dbReference>
<keyword evidence="4 10" id="KW-0812">Transmembrane</keyword>
<protein>
    <recommendedName>
        <fullName evidence="12">Glycerol-3-phosphate acyltransferase</fullName>
    </recommendedName>
</protein>
<dbReference type="AlphaFoldDB" id="A0A382FS51"/>
<dbReference type="GO" id="GO:0005886">
    <property type="term" value="C:plasma membrane"/>
    <property type="evidence" value="ECO:0007669"/>
    <property type="project" value="InterPro"/>
</dbReference>
<evidence type="ECO:0000256" key="9">
    <source>
        <dbReference type="ARBA" id="ARBA00023264"/>
    </source>
</evidence>
<sequence length="54" mass="5652">MLTEIPALCLISYLIGSIPFGVVLARAQRIDIRKQGSGNIGATNVARVLGKKAG</sequence>
<dbReference type="PANTHER" id="PTHR30309:SF0">
    <property type="entry name" value="GLYCEROL-3-PHOSPHATE ACYLTRANSFERASE-RELATED"/>
    <property type="match status" value="1"/>
</dbReference>
<evidence type="ECO:0000256" key="4">
    <source>
        <dbReference type="ARBA" id="ARBA00022692"/>
    </source>
</evidence>
<feature type="non-terminal residue" evidence="11">
    <location>
        <position position="54"/>
    </location>
</feature>
<dbReference type="EMBL" id="UINC01051583">
    <property type="protein sequence ID" value="SVB65918.1"/>
    <property type="molecule type" value="Genomic_DNA"/>
</dbReference>
<dbReference type="PANTHER" id="PTHR30309">
    <property type="entry name" value="INNER MEMBRANE PROTEIN YGIH"/>
    <property type="match status" value="1"/>
</dbReference>
<dbReference type="GO" id="GO:0043772">
    <property type="term" value="F:acyl-phosphate glycerol-3-phosphate acyltransferase activity"/>
    <property type="evidence" value="ECO:0007669"/>
    <property type="project" value="InterPro"/>
</dbReference>
<evidence type="ECO:0000256" key="8">
    <source>
        <dbReference type="ARBA" id="ARBA00023209"/>
    </source>
</evidence>
<name>A0A382FS51_9ZZZZ</name>
<keyword evidence="6" id="KW-0443">Lipid metabolism</keyword>
<keyword evidence="3" id="KW-0808">Transferase</keyword>
<keyword evidence="7 10" id="KW-0472">Membrane</keyword>
<proteinExistence type="predicted"/>
<dbReference type="SMART" id="SM01207">
    <property type="entry name" value="G3P_acyltransf"/>
    <property type="match status" value="1"/>
</dbReference>